<organism evidence="11 12">
    <name type="scientific">Solibaculum intestinale</name>
    <dbReference type="NCBI Taxonomy" id="3133165"/>
    <lineage>
        <taxon>Bacteria</taxon>
        <taxon>Bacillati</taxon>
        <taxon>Bacillota</taxon>
        <taxon>Clostridia</taxon>
        <taxon>Eubacteriales</taxon>
        <taxon>Oscillospiraceae</taxon>
        <taxon>Solibaculum</taxon>
    </lineage>
</organism>
<comment type="function">
    <text evidence="9">This protein specifically catalyzes the removal of signal peptides from prolipoproteins.</text>
</comment>
<evidence type="ECO:0000256" key="5">
    <source>
        <dbReference type="ARBA" id="ARBA00022750"/>
    </source>
</evidence>
<dbReference type="NCBIfam" id="TIGR00077">
    <property type="entry name" value="lspA"/>
    <property type="match status" value="1"/>
</dbReference>
<evidence type="ECO:0000256" key="9">
    <source>
        <dbReference type="HAMAP-Rule" id="MF_00161"/>
    </source>
</evidence>
<name>A0ABV1E0C2_9FIRM</name>
<comment type="caution">
    <text evidence="11">The sequence shown here is derived from an EMBL/GenBank/DDBJ whole genome shotgun (WGS) entry which is preliminary data.</text>
</comment>
<feature type="transmembrane region" description="Helical" evidence="9">
    <location>
        <begin position="85"/>
        <end position="103"/>
    </location>
</feature>
<keyword evidence="7 9" id="KW-1133">Transmembrane helix</keyword>
<keyword evidence="8 9" id="KW-0472">Membrane</keyword>
<dbReference type="EC" id="3.4.23.36" evidence="9"/>
<evidence type="ECO:0000313" key="11">
    <source>
        <dbReference type="EMBL" id="MEQ2440339.1"/>
    </source>
</evidence>
<keyword evidence="5 9" id="KW-0064">Aspartyl protease</keyword>
<dbReference type="PANTHER" id="PTHR33695">
    <property type="entry name" value="LIPOPROTEIN SIGNAL PEPTIDASE"/>
    <property type="match status" value="1"/>
</dbReference>
<dbReference type="Proteomes" id="UP001489509">
    <property type="component" value="Unassembled WGS sequence"/>
</dbReference>
<evidence type="ECO:0000256" key="3">
    <source>
        <dbReference type="ARBA" id="ARBA00022670"/>
    </source>
</evidence>
<gene>
    <name evidence="9 11" type="primary">lspA</name>
    <name evidence="11" type="ORF">WMO26_05795</name>
</gene>
<reference evidence="11 12" key="1">
    <citation type="submission" date="2024-03" db="EMBL/GenBank/DDBJ databases">
        <title>Human intestinal bacterial collection.</title>
        <authorList>
            <person name="Pauvert C."/>
            <person name="Hitch T.C.A."/>
            <person name="Clavel T."/>
        </authorList>
    </citation>
    <scope>NUCLEOTIDE SEQUENCE [LARGE SCALE GENOMIC DNA]</scope>
    <source>
        <strain evidence="11 12">CLA-JM-H44</strain>
    </source>
</reference>
<evidence type="ECO:0000256" key="6">
    <source>
        <dbReference type="ARBA" id="ARBA00022801"/>
    </source>
</evidence>
<accession>A0ABV1E0C2</accession>
<comment type="catalytic activity">
    <reaction evidence="9">
        <text>Release of signal peptides from bacterial membrane prolipoproteins. Hydrolyzes -Xaa-Yaa-Zaa-|-(S,diacylglyceryl)Cys-, in which Xaa is hydrophobic (preferably Leu), and Yaa (Ala or Ser) and Zaa (Gly or Ala) have small, neutral side chains.</text>
        <dbReference type="EC" id="3.4.23.36"/>
    </reaction>
</comment>
<feature type="transmembrane region" description="Helical" evidence="9">
    <location>
        <begin position="60"/>
        <end position="78"/>
    </location>
</feature>
<dbReference type="HAMAP" id="MF_00161">
    <property type="entry name" value="LspA"/>
    <property type="match status" value="1"/>
</dbReference>
<comment type="pathway">
    <text evidence="9">Protein modification; lipoprotein biosynthesis (signal peptide cleavage).</text>
</comment>
<evidence type="ECO:0000256" key="8">
    <source>
        <dbReference type="ARBA" id="ARBA00023136"/>
    </source>
</evidence>
<evidence type="ECO:0000256" key="10">
    <source>
        <dbReference type="RuleBase" id="RU004181"/>
    </source>
</evidence>
<dbReference type="InterPro" id="IPR001872">
    <property type="entry name" value="Peptidase_A8"/>
</dbReference>
<feature type="active site" evidence="9">
    <location>
        <position position="113"/>
    </location>
</feature>
<dbReference type="PANTHER" id="PTHR33695:SF1">
    <property type="entry name" value="LIPOPROTEIN SIGNAL PEPTIDASE"/>
    <property type="match status" value="1"/>
</dbReference>
<keyword evidence="6 9" id="KW-0378">Hydrolase</keyword>
<keyword evidence="12" id="KW-1185">Reference proteome</keyword>
<feature type="active site" evidence="9">
    <location>
        <position position="129"/>
    </location>
</feature>
<dbReference type="GO" id="GO:0004190">
    <property type="term" value="F:aspartic-type endopeptidase activity"/>
    <property type="evidence" value="ECO:0007669"/>
    <property type="project" value="UniProtKB-EC"/>
</dbReference>
<comment type="caution">
    <text evidence="9">Lacks conserved residue(s) required for the propagation of feature annotation.</text>
</comment>
<keyword evidence="4 9" id="KW-0812">Transmembrane</keyword>
<dbReference type="RefSeq" id="WP_349218842.1">
    <property type="nucleotide sequence ID" value="NZ_JBBMFD010000007.1"/>
</dbReference>
<evidence type="ECO:0000256" key="1">
    <source>
        <dbReference type="ARBA" id="ARBA00006139"/>
    </source>
</evidence>
<protein>
    <recommendedName>
        <fullName evidence="9">Lipoprotein signal peptidase</fullName>
        <ecNumber evidence="9">3.4.23.36</ecNumber>
    </recommendedName>
    <alternativeName>
        <fullName evidence="9">Prolipoprotein signal peptidase</fullName>
    </alternativeName>
    <alternativeName>
        <fullName evidence="9">Signal peptidase II</fullName>
        <shortName evidence="9">SPase II</shortName>
    </alternativeName>
</protein>
<sequence>MPLIVIAAVALLVGIDQLIKLWASQTLAAVGNIPVIEGVFEFSYVENRGAAFGILQDQRWIFIVLTIAVVIAAIWLLFSGRAKSWLVRTPIILALAGGVGNLIDRIWHGYVVDMFYFKLIDFAVFNFADVCVVVGCIWLILSILFVPDAIRWRKAPSIPEGENGGETHADSK</sequence>
<dbReference type="EMBL" id="JBBMFD010000007">
    <property type="protein sequence ID" value="MEQ2440339.1"/>
    <property type="molecule type" value="Genomic_DNA"/>
</dbReference>
<dbReference type="Pfam" id="PF01252">
    <property type="entry name" value="Peptidase_A8"/>
    <property type="match status" value="1"/>
</dbReference>
<comment type="similarity">
    <text evidence="1 9 10">Belongs to the peptidase A8 family.</text>
</comment>
<dbReference type="PRINTS" id="PR00781">
    <property type="entry name" value="LIPOSIGPTASE"/>
</dbReference>
<evidence type="ECO:0000256" key="4">
    <source>
        <dbReference type="ARBA" id="ARBA00022692"/>
    </source>
</evidence>
<evidence type="ECO:0000313" key="12">
    <source>
        <dbReference type="Proteomes" id="UP001489509"/>
    </source>
</evidence>
<evidence type="ECO:0000256" key="7">
    <source>
        <dbReference type="ARBA" id="ARBA00022989"/>
    </source>
</evidence>
<proteinExistence type="inferred from homology"/>
<keyword evidence="2 9" id="KW-1003">Cell membrane</keyword>
<comment type="subcellular location">
    <subcellularLocation>
        <location evidence="9">Cell membrane</location>
        <topology evidence="9">Multi-pass membrane protein</topology>
    </subcellularLocation>
</comment>
<evidence type="ECO:0000256" key="2">
    <source>
        <dbReference type="ARBA" id="ARBA00022475"/>
    </source>
</evidence>
<keyword evidence="3 9" id="KW-0645">Protease</keyword>
<feature type="transmembrane region" description="Helical" evidence="9">
    <location>
        <begin position="123"/>
        <end position="146"/>
    </location>
</feature>